<proteinExistence type="predicted"/>
<dbReference type="RefSeq" id="WP_188729923.1">
    <property type="nucleotide sequence ID" value="NZ_BMKV01000003.1"/>
</dbReference>
<dbReference type="Proteomes" id="UP000658754">
    <property type="component" value="Unassembled WGS sequence"/>
</dbReference>
<accession>A0ABQ2CEX3</accession>
<evidence type="ECO:0000313" key="2">
    <source>
        <dbReference type="Proteomes" id="UP000658754"/>
    </source>
</evidence>
<gene>
    <name evidence="1" type="ORF">GCM10007175_21110</name>
</gene>
<dbReference type="PROSITE" id="PS51257">
    <property type="entry name" value="PROKAR_LIPOPROTEIN"/>
    <property type="match status" value="1"/>
</dbReference>
<comment type="caution">
    <text evidence="1">The sequence shown here is derived from an EMBL/GenBank/DDBJ whole genome shotgun (WGS) entry which is preliminary data.</text>
</comment>
<reference evidence="2" key="1">
    <citation type="journal article" date="2019" name="Int. J. Syst. Evol. Microbiol.">
        <title>The Global Catalogue of Microorganisms (GCM) 10K type strain sequencing project: providing services to taxonomists for standard genome sequencing and annotation.</title>
        <authorList>
            <consortium name="The Broad Institute Genomics Platform"/>
            <consortium name="The Broad Institute Genome Sequencing Center for Infectious Disease"/>
            <person name="Wu L."/>
            <person name="Ma J."/>
        </authorList>
    </citation>
    <scope>NUCLEOTIDE SEQUENCE [LARGE SCALE GENOMIC DNA]</scope>
    <source>
        <strain evidence="2">CGMCC 1.3601</strain>
    </source>
</reference>
<name>A0ABQ2CEX3_9MICC</name>
<evidence type="ECO:0000313" key="1">
    <source>
        <dbReference type="EMBL" id="GGI83520.1"/>
    </source>
</evidence>
<keyword evidence="2" id="KW-1185">Reference proteome</keyword>
<organism evidence="1 2">
    <name type="scientific">Pseudarthrobacter scleromae</name>
    <dbReference type="NCBI Taxonomy" id="158897"/>
    <lineage>
        <taxon>Bacteria</taxon>
        <taxon>Bacillati</taxon>
        <taxon>Actinomycetota</taxon>
        <taxon>Actinomycetes</taxon>
        <taxon>Micrococcales</taxon>
        <taxon>Micrococcaceae</taxon>
        <taxon>Pseudarthrobacter</taxon>
    </lineage>
</organism>
<evidence type="ECO:0008006" key="3">
    <source>
        <dbReference type="Google" id="ProtNLM"/>
    </source>
</evidence>
<sequence>MKNAERFLGAMLAPGIAALLLTGCTPPPEEDLYAIAVGSDDDFAGLELRSIFIVSSAESEPGRILGTIFNKTDKNIDLVIGDRDDELPLSIPAGGKVEFQDSPAVLGSTEARPGARTDLTVKAQGDTMTFDVAVLDGTLEQYAPFVPK</sequence>
<dbReference type="EMBL" id="BMKV01000003">
    <property type="protein sequence ID" value="GGI83520.1"/>
    <property type="molecule type" value="Genomic_DNA"/>
</dbReference>
<protein>
    <recommendedName>
        <fullName evidence="3">Lipoprotein</fullName>
    </recommendedName>
</protein>